<dbReference type="EMBL" id="FQVE01000004">
    <property type="protein sequence ID" value="SHG17477.1"/>
    <property type="molecule type" value="Genomic_DNA"/>
</dbReference>
<proteinExistence type="predicted"/>
<gene>
    <name evidence="1" type="ORF">SAMN02787073_3759</name>
</gene>
<name>A0A1M5HNI0_9FLAO</name>
<evidence type="ECO:0000313" key="1">
    <source>
        <dbReference type="EMBL" id="SHG17477.1"/>
    </source>
</evidence>
<reference evidence="2" key="1">
    <citation type="submission" date="2016-11" db="EMBL/GenBank/DDBJ databases">
        <authorList>
            <person name="Varghese N."/>
            <person name="Submissions S."/>
        </authorList>
    </citation>
    <scope>NUCLEOTIDE SEQUENCE [LARGE SCALE GENOMIC DNA]</scope>
    <source>
        <strain evidence="2">YR203</strain>
    </source>
</reference>
<sequence>MKNFKKISRENLKGIQGGGVPEGICKPGFKYMCEATGICGPEEDAACNCFCIPIIPNP</sequence>
<dbReference type="Proteomes" id="UP000184108">
    <property type="component" value="Unassembled WGS sequence"/>
</dbReference>
<dbReference type="RefSeq" id="WP_165572032.1">
    <property type="nucleotide sequence ID" value="NZ_FQVE01000004.1"/>
</dbReference>
<accession>A0A1M5HNI0</accession>
<evidence type="ECO:0000313" key="2">
    <source>
        <dbReference type="Proteomes" id="UP000184108"/>
    </source>
</evidence>
<dbReference type="AlphaFoldDB" id="A0A1M5HNI0"/>
<organism evidence="1 2">
    <name type="scientific">Chryseobacterium vrystaatense</name>
    <dbReference type="NCBI Taxonomy" id="307480"/>
    <lineage>
        <taxon>Bacteria</taxon>
        <taxon>Pseudomonadati</taxon>
        <taxon>Bacteroidota</taxon>
        <taxon>Flavobacteriia</taxon>
        <taxon>Flavobacteriales</taxon>
        <taxon>Weeksellaceae</taxon>
        <taxon>Chryseobacterium group</taxon>
        <taxon>Chryseobacterium</taxon>
    </lineage>
</organism>
<dbReference type="InterPro" id="IPR058074">
    <property type="entry name" value="Bacteriocin-like"/>
</dbReference>
<dbReference type="NCBIfam" id="NF047798">
    <property type="entry name" value="leader_Chryseo"/>
    <property type="match status" value="1"/>
</dbReference>
<protein>
    <submittedName>
        <fullName evidence="1">Uncharacterized protein</fullName>
    </submittedName>
</protein>